<comment type="caution">
    <text evidence="2">The sequence shown here is derived from an EMBL/GenBank/DDBJ whole genome shotgun (WGS) entry which is preliminary data.</text>
</comment>
<proteinExistence type="predicted"/>
<dbReference type="NCBIfam" id="TIGR01550">
    <property type="entry name" value="DOC_P1"/>
    <property type="match status" value="1"/>
</dbReference>
<feature type="domain" description="Fido" evidence="1">
    <location>
        <begin position="7"/>
        <end position="125"/>
    </location>
</feature>
<dbReference type="Proteomes" id="UP000525652">
    <property type="component" value="Unassembled WGS sequence"/>
</dbReference>
<dbReference type="InterPro" id="IPR036597">
    <property type="entry name" value="Fido-like_dom_sf"/>
</dbReference>
<keyword evidence="3" id="KW-1185">Reference proteome</keyword>
<dbReference type="PANTHER" id="PTHR39426:SF1">
    <property type="entry name" value="HOMOLOGY TO DEATH-ON-CURING PROTEIN OF PHAGE P1"/>
    <property type="match status" value="1"/>
</dbReference>
<evidence type="ECO:0000259" key="1">
    <source>
        <dbReference type="PROSITE" id="PS51459"/>
    </source>
</evidence>
<dbReference type="AlphaFoldDB" id="A0A7X1AZX9"/>
<evidence type="ECO:0000313" key="3">
    <source>
        <dbReference type="Proteomes" id="UP000525652"/>
    </source>
</evidence>
<dbReference type="InterPro" id="IPR053737">
    <property type="entry name" value="Type_II_TA_Toxin"/>
</dbReference>
<dbReference type="GO" id="GO:0016301">
    <property type="term" value="F:kinase activity"/>
    <property type="evidence" value="ECO:0007669"/>
    <property type="project" value="InterPro"/>
</dbReference>
<dbReference type="Pfam" id="PF02661">
    <property type="entry name" value="Fic"/>
    <property type="match status" value="1"/>
</dbReference>
<dbReference type="PANTHER" id="PTHR39426">
    <property type="entry name" value="HOMOLOGY TO DEATH-ON-CURING PROTEIN OF PHAGE P1"/>
    <property type="match status" value="1"/>
</dbReference>
<dbReference type="RefSeq" id="WP_185693649.1">
    <property type="nucleotide sequence ID" value="NZ_JACHVA010000114.1"/>
</dbReference>
<gene>
    <name evidence="2" type="ORF">H5P30_14565</name>
</gene>
<accession>A0A7X1AZX9</accession>
<dbReference type="InterPro" id="IPR006440">
    <property type="entry name" value="Doc"/>
</dbReference>
<dbReference type="PIRSF" id="PIRSF018297">
    <property type="entry name" value="Doc"/>
    <property type="match status" value="1"/>
</dbReference>
<dbReference type="InterPro" id="IPR003812">
    <property type="entry name" value="Fido"/>
</dbReference>
<sequence>MKEPFWLSEESIHAIHHLSVSRFGGTDGLRDDAALSKSLQRPLQHFSYAEPKPTLFELAAIYGSAIVKSHPFLDGNKRTGFMAAYSFLGINGYQLTACEEEAAVQILALADSRLSDAELAAWLEVNCRKKT</sequence>
<protein>
    <submittedName>
        <fullName evidence="2">Type II toxin-antitoxin system death-on-curing family toxin</fullName>
    </submittedName>
</protein>
<evidence type="ECO:0000313" key="2">
    <source>
        <dbReference type="EMBL" id="MBC2603002.1"/>
    </source>
</evidence>
<dbReference type="EMBL" id="JACHVA010000114">
    <property type="protein sequence ID" value="MBC2603002.1"/>
    <property type="molecule type" value="Genomic_DNA"/>
</dbReference>
<dbReference type="SUPFAM" id="SSF140931">
    <property type="entry name" value="Fic-like"/>
    <property type="match status" value="1"/>
</dbReference>
<dbReference type="Gene3D" id="1.20.120.1870">
    <property type="entry name" value="Fic/DOC protein, Fido domain"/>
    <property type="match status" value="1"/>
</dbReference>
<dbReference type="PROSITE" id="PS51459">
    <property type="entry name" value="FIDO"/>
    <property type="match status" value="1"/>
</dbReference>
<organism evidence="2 3">
    <name type="scientific">Puniceicoccus vermicola</name>
    <dbReference type="NCBI Taxonomy" id="388746"/>
    <lineage>
        <taxon>Bacteria</taxon>
        <taxon>Pseudomonadati</taxon>
        <taxon>Verrucomicrobiota</taxon>
        <taxon>Opitutia</taxon>
        <taxon>Puniceicoccales</taxon>
        <taxon>Puniceicoccaceae</taxon>
        <taxon>Puniceicoccus</taxon>
    </lineage>
</organism>
<name>A0A7X1AZX9_9BACT</name>
<reference evidence="2 3" key="1">
    <citation type="submission" date="2020-07" db="EMBL/GenBank/DDBJ databases">
        <authorList>
            <person name="Feng X."/>
        </authorList>
    </citation>
    <scope>NUCLEOTIDE SEQUENCE [LARGE SCALE GENOMIC DNA]</scope>
    <source>
        <strain evidence="2 3">JCM14086</strain>
    </source>
</reference>